<comment type="caution">
    <text evidence="14">The sequence shown here is derived from an EMBL/GenBank/DDBJ whole genome shotgun (WGS) entry which is preliminary data.</text>
</comment>
<dbReference type="InterPro" id="IPR037117">
    <property type="entry name" value="Dihydroorotate_DH_ele_sf"/>
</dbReference>
<dbReference type="InterPro" id="IPR017927">
    <property type="entry name" value="FAD-bd_FR_type"/>
</dbReference>
<dbReference type="SUPFAM" id="SSF63380">
    <property type="entry name" value="Riboflavin synthase domain-like"/>
    <property type="match status" value="1"/>
</dbReference>
<dbReference type="InterPro" id="IPR050353">
    <property type="entry name" value="PyrK_electron_transfer"/>
</dbReference>
<evidence type="ECO:0000256" key="11">
    <source>
        <dbReference type="HAMAP-Rule" id="MF_01211"/>
    </source>
</evidence>
<dbReference type="GO" id="GO:0044205">
    <property type="term" value="P:'de novo' UMP biosynthetic process"/>
    <property type="evidence" value="ECO:0007669"/>
    <property type="project" value="UniProtKB-UniRule"/>
</dbReference>
<organism evidence="14 15">
    <name type="scientific">candidate division MSBL1 archaeon SCGC-AAA259A05</name>
    <dbReference type="NCBI Taxonomy" id="1698259"/>
    <lineage>
        <taxon>Archaea</taxon>
        <taxon>Methanobacteriati</taxon>
        <taxon>Methanobacteriota</taxon>
        <taxon>candidate division MSBL1</taxon>
    </lineage>
</organism>
<dbReference type="InterPro" id="IPR017938">
    <property type="entry name" value="Riboflavin_synthase-like_b-brl"/>
</dbReference>
<evidence type="ECO:0000256" key="7">
    <source>
        <dbReference type="ARBA" id="ARBA00022975"/>
    </source>
</evidence>
<evidence type="ECO:0000256" key="8">
    <source>
        <dbReference type="ARBA" id="ARBA00022982"/>
    </source>
</evidence>
<proteinExistence type="inferred from homology"/>
<feature type="domain" description="FAD-binding FR-type" evidence="13">
    <location>
        <begin position="9"/>
        <end position="104"/>
    </location>
</feature>
<dbReference type="GO" id="GO:0016491">
    <property type="term" value="F:oxidoreductase activity"/>
    <property type="evidence" value="ECO:0007669"/>
    <property type="project" value="InterPro"/>
</dbReference>
<evidence type="ECO:0000256" key="1">
    <source>
        <dbReference type="ARBA" id="ARBA00006422"/>
    </source>
</evidence>
<dbReference type="NCBIfam" id="NF000796">
    <property type="entry name" value="PRK00054.1-1"/>
    <property type="match status" value="1"/>
</dbReference>
<dbReference type="Pfam" id="PF00175">
    <property type="entry name" value="NAD_binding_1"/>
    <property type="match status" value="1"/>
</dbReference>
<keyword evidence="7 11" id="KW-0665">Pyrimidine biosynthesis</keyword>
<dbReference type="GO" id="GO:0050660">
    <property type="term" value="F:flavin adenine dinucleotide binding"/>
    <property type="evidence" value="ECO:0007669"/>
    <property type="project" value="InterPro"/>
</dbReference>
<keyword evidence="3 11" id="KW-0285">Flavoprotein</keyword>
<comment type="subunit">
    <text evidence="11">Heterotetramer of 2 PyrK and 2 PyrD type B subunits.</text>
</comment>
<evidence type="ECO:0000256" key="4">
    <source>
        <dbReference type="ARBA" id="ARBA00022714"/>
    </source>
</evidence>
<dbReference type="Proteomes" id="UP000070163">
    <property type="component" value="Unassembled WGS sequence"/>
</dbReference>
<comment type="similarity">
    <text evidence="1 11">Belongs to the PyrK family.</text>
</comment>
<dbReference type="PROSITE" id="PS51384">
    <property type="entry name" value="FAD_FR"/>
    <property type="match status" value="1"/>
</dbReference>
<evidence type="ECO:0000313" key="14">
    <source>
        <dbReference type="EMBL" id="KXA90737.1"/>
    </source>
</evidence>
<dbReference type="SUPFAM" id="SSF52343">
    <property type="entry name" value="Ferredoxin reductase-like, C-terminal NADP-linked domain"/>
    <property type="match status" value="1"/>
</dbReference>
<name>A0A133U979_9EURY</name>
<keyword evidence="9 11" id="KW-0408">Iron</keyword>
<dbReference type="PIRSF" id="PIRSF006816">
    <property type="entry name" value="Cyc3_hyd_g"/>
    <property type="match status" value="1"/>
</dbReference>
<dbReference type="GO" id="GO:0046872">
    <property type="term" value="F:metal ion binding"/>
    <property type="evidence" value="ECO:0007669"/>
    <property type="project" value="UniProtKB-KW"/>
</dbReference>
<protein>
    <recommendedName>
        <fullName evidence="11">Probable dihydroorotate dehydrogenase B (NAD(+)), electron transfer subunit</fullName>
    </recommendedName>
    <alternativeName>
        <fullName evidence="11">Dihydroorotate oxidase B, electron transfer subunit</fullName>
    </alternativeName>
</protein>
<dbReference type="InterPro" id="IPR001433">
    <property type="entry name" value="OxRdtase_FAD/NAD-bd"/>
</dbReference>
<dbReference type="AlphaFoldDB" id="A0A133U979"/>
<comment type="cofactor">
    <cofactor evidence="11">
        <name>FAD</name>
        <dbReference type="ChEBI" id="CHEBI:57692"/>
    </cofactor>
    <text evidence="11">Binds 1 FAD per subunit.</text>
</comment>
<evidence type="ECO:0000256" key="9">
    <source>
        <dbReference type="ARBA" id="ARBA00023004"/>
    </source>
</evidence>
<evidence type="ECO:0000256" key="10">
    <source>
        <dbReference type="ARBA" id="ARBA00023014"/>
    </source>
</evidence>
<keyword evidence="8 11" id="KW-0249">Electron transport</keyword>
<feature type="binding site" evidence="11 12">
    <location>
        <position position="229"/>
    </location>
    <ligand>
        <name>[2Fe-2S] cluster</name>
        <dbReference type="ChEBI" id="CHEBI:190135"/>
    </ligand>
</feature>
<feature type="binding site" evidence="11 12">
    <location>
        <position position="232"/>
    </location>
    <ligand>
        <name>[2Fe-2S] cluster</name>
        <dbReference type="ChEBI" id="CHEBI:190135"/>
    </ligand>
</feature>
<dbReference type="PANTHER" id="PTHR43513">
    <property type="entry name" value="DIHYDROOROTATE DEHYDROGENASE B (NAD(+)), ELECTRON TRANSFER SUBUNIT"/>
    <property type="match status" value="1"/>
</dbReference>
<dbReference type="UniPathway" id="UPA00070">
    <property type="reaction ID" value="UER00945"/>
</dbReference>
<feature type="binding site" evidence="11 12">
    <location>
        <position position="224"/>
    </location>
    <ligand>
        <name>[2Fe-2S] cluster</name>
        <dbReference type="ChEBI" id="CHEBI:190135"/>
    </ligand>
</feature>
<evidence type="ECO:0000259" key="13">
    <source>
        <dbReference type="PROSITE" id="PS51384"/>
    </source>
</evidence>
<dbReference type="Gene3D" id="2.40.30.10">
    <property type="entry name" value="Translation factors"/>
    <property type="match status" value="1"/>
</dbReference>
<comment type="function">
    <text evidence="11">Responsible for channeling the electrons from the oxidation of dihydroorotate from the FMN redox center in the PyrD type B subunit to the ultimate electron acceptor NAD(+).</text>
</comment>
<reference evidence="14 15" key="1">
    <citation type="journal article" date="2016" name="Sci. Rep.">
        <title>Metabolic traits of an uncultured archaeal lineage -MSBL1- from brine pools of the Red Sea.</title>
        <authorList>
            <person name="Mwirichia R."/>
            <person name="Alam I."/>
            <person name="Rashid M."/>
            <person name="Vinu M."/>
            <person name="Ba-Alawi W."/>
            <person name="Anthony Kamau A."/>
            <person name="Kamanda Ngugi D."/>
            <person name="Goker M."/>
            <person name="Klenk H.P."/>
            <person name="Bajic V."/>
            <person name="Stingl U."/>
        </authorList>
    </citation>
    <scope>NUCLEOTIDE SEQUENCE [LARGE SCALE GENOMIC DNA]</scope>
    <source>
        <strain evidence="14">SCGC-AAA259A05</strain>
    </source>
</reference>
<evidence type="ECO:0000256" key="6">
    <source>
        <dbReference type="ARBA" id="ARBA00022827"/>
    </source>
</evidence>
<sequence>MENSYRKKNKPAVLSLKEVVEEAPEVKSFLVNCQEIASASDPGQFLMLWVIGVDEIPMSVSGAGKDGTVRLTVEKVGDATTRLHDLEKGDLIGVRGPYGNGFDISENKFLMVCGGCGTAPLAFAAGRAAEQGKEVTVVLAAESSEKLLFRRQLEGLDVDLLIGTEDGSAGVKGLATDVLEKEIHDWDFDSCLVCGPERMMAATAEFVEKKGIPIQLSLNRYMKCGIGLCGQCSMDPSGLRVCRDGPVFRYEEIKDSEFGIYKRNSEGNKVEI</sequence>
<evidence type="ECO:0000313" key="15">
    <source>
        <dbReference type="Proteomes" id="UP000070163"/>
    </source>
</evidence>
<evidence type="ECO:0000256" key="2">
    <source>
        <dbReference type="ARBA" id="ARBA00022448"/>
    </source>
</evidence>
<accession>A0A133U979</accession>
<keyword evidence="5 11" id="KW-0479">Metal-binding</keyword>
<dbReference type="EMBL" id="LHXJ01000042">
    <property type="protein sequence ID" value="KXA90737.1"/>
    <property type="molecule type" value="Genomic_DNA"/>
</dbReference>
<feature type="binding site" evidence="11 12">
    <location>
        <position position="242"/>
    </location>
    <ligand>
        <name>[2Fe-2S] cluster</name>
        <dbReference type="ChEBI" id="CHEBI:190135"/>
    </ligand>
</feature>
<dbReference type="Gene3D" id="2.10.240.10">
    <property type="entry name" value="Dihydroorotate dehydrogenase, electron transfer subunit"/>
    <property type="match status" value="1"/>
</dbReference>
<dbReference type="Pfam" id="PF10418">
    <property type="entry name" value="DHODB_Fe-S_bind"/>
    <property type="match status" value="1"/>
</dbReference>
<comment type="cofactor">
    <cofactor evidence="11">
        <name>[2Fe-2S] cluster</name>
        <dbReference type="ChEBI" id="CHEBI:190135"/>
    </cofactor>
    <text evidence="11">Binds 1 [2Fe-2S] cluster per subunit.</text>
</comment>
<comment type="cofactor">
    <cofactor evidence="12">
        <name>[2Fe-2S] cluster</name>
        <dbReference type="ChEBI" id="CHEBI:190135"/>
    </cofactor>
    <text evidence="12">Binds 1 [2Fe-2S] cluster per subunit.</text>
</comment>
<dbReference type="InterPro" id="IPR019480">
    <property type="entry name" value="Dihydroorotate_DH_Fe-S-bd"/>
</dbReference>
<dbReference type="PANTHER" id="PTHR43513:SF3">
    <property type="entry name" value="DIHYDROOROTATE DEHYDROGENASE B (NAD(+)), ELECTRON TRANSFER SUBUNIT-RELATED"/>
    <property type="match status" value="1"/>
</dbReference>
<keyword evidence="2 11" id="KW-0813">Transport</keyword>
<comment type="pathway">
    <text evidence="11">Pyrimidine metabolism; UMP biosynthesis via de novo pathway; orotate from (S)-dihydroorotate (NAD(+) route): step 1/1.</text>
</comment>
<dbReference type="GO" id="GO:0051537">
    <property type="term" value="F:2 iron, 2 sulfur cluster binding"/>
    <property type="evidence" value="ECO:0007669"/>
    <property type="project" value="UniProtKB-KW"/>
</dbReference>
<gene>
    <name evidence="11" type="primary">pyrK</name>
    <name evidence="14" type="ORF">AKJ57_03910</name>
</gene>
<dbReference type="InterPro" id="IPR012165">
    <property type="entry name" value="Cyt_c3_hydrogenase_gsu"/>
</dbReference>
<keyword evidence="15" id="KW-1185">Reference proteome</keyword>
<keyword evidence="4 11" id="KW-0001">2Fe-2S</keyword>
<evidence type="ECO:0000256" key="12">
    <source>
        <dbReference type="PIRSR" id="PIRSR006816-2"/>
    </source>
</evidence>
<dbReference type="Gene3D" id="3.40.50.80">
    <property type="entry name" value="Nucleotide-binding domain of ferredoxin-NADP reductase (FNR) module"/>
    <property type="match status" value="1"/>
</dbReference>
<dbReference type="InterPro" id="IPR023455">
    <property type="entry name" value="Dihydroorotate_DHASE_ETsu"/>
</dbReference>
<dbReference type="GO" id="GO:0009055">
    <property type="term" value="F:electron transfer activity"/>
    <property type="evidence" value="ECO:0007669"/>
    <property type="project" value="UniProtKB-UniRule"/>
</dbReference>
<keyword evidence="10 11" id="KW-0411">Iron-sulfur</keyword>
<dbReference type="InterPro" id="IPR039261">
    <property type="entry name" value="FNR_nucleotide-bd"/>
</dbReference>
<dbReference type="HAMAP" id="MF_01211">
    <property type="entry name" value="DHODB_Fe_S_bind"/>
    <property type="match status" value="1"/>
</dbReference>
<evidence type="ECO:0000256" key="3">
    <source>
        <dbReference type="ARBA" id="ARBA00022630"/>
    </source>
</evidence>
<evidence type="ECO:0000256" key="5">
    <source>
        <dbReference type="ARBA" id="ARBA00022723"/>
    </source>
</evidence>
<keyword evidence="6 11" id="KW-0274">FAD</keyword>